<accession>A0AA38KR43</accession>
<gene>
    <name evidence="1" type="ORF">GGU10DRAFT_334262</name>
</gene>
<sequence length="308" mass="34705">MQRQLQSRIGAPFSGIPPPMVGNYSDQWIVVKATVRPKLYEIGVVTSKGVCSLGEAALDVSRVVWQCYYIPSTQRTLDPFLGTIAFKRTLSRQGFKSLVENYPFIFKCGAFSRAEREYESIGNANISNIKVTSLAASNNVIGGTWNLQSGCILSGHTSQALCSNEVHFIGQIEVEKDRVLLWKSYDRLCWLCGPGLCGVYRHEVLFVHDKSPHQTEGVTATIVRASPDENILPVFEIIERQKECTWYRRPLQRVRVEMITSPSDPLRQLVIVYRWGVDRPFRLGPTNAMAYEVSGISYFGNNALFFPL</sequence>
<proteinExistence type="predicted"/>
<name>A0AA38KR43_9AGAR</name>
<comment type="caution">
    <text evidence="1">The sequence shown here is derived from an EMBL/GenBank/DDBJ whole genome shotgun (WGS) entry which is preliminary data.</text>
</comment>
<keyword evidence="2" id="KW-1185">Reference proteome</keyword>
<organism evidence="1 2">
    <name type="scientific">Lentinula aff. detonsa</name>
    <dbReference type="NCBI Taxonomy" id="2804958"/>
    <lineage>
        <taxon>Eukaryota</taxon>
        <taxon>Fungi</taxon>
        <taxon>Dikarya</taxon>
        <taxon>Basidiomycota</taxon>
        <taxon>Agaricomycotina</taxon>
        <taxon>Agaricomycetes</taxon>
        <taxon>Agaricomycetidae</taxon>
        <taxon>Agaricales</taxon>
        <taxon>Marasmiineae</taxon>
        <taxon>Omphalotaceae</taxon>
        <taxon>Lentinula</taxon>
    </lineage>
</organism>
<dbReference type="AlphaFoldDB" id="A0AA38KR43"/>
<dbReference type="EMBL" id="MU793393">
    <property type="protein sequence ID" value="KAJ3784026.1"/>
    <property type="molecule type" value="Genomic_DNA"/>
</dbReference>
<evidence type="ECO:0000313" key="2">
    <source>
        <dbReference type="Proteomes" id="UP001163798"/>
    </source>
</evidence>
<reference evidence="1" key="1">
    <citation type="submission" date="2022-08" db="EMBL/GenBank/DDBJ databases">
        <authorList>
            <consortium name="DOE Joint Genome Institute"/>
            <person name="Min B."/>
            <person name="Riley R."/>
            <person name="Sierra-Patev S."/>
            <person name="Naranjo-Ortiz M."/>
            <person name="Looney B."/>
            <person name="Konkel Z."/>
            <person name="Slot J.C."/>
            <person name="Sakamoto Y."/>
            <person name="Steenwyk J.L."/>
            <person name="Rokas A."/>
            <person name="Carro J."/>
            <person name="Camarero S."/>
            <person name="Ferreira P."/>
            <person name="Molpeceres G."/>
            <person name="Ruiz-Duenas F.J."/>
            <person name="Serrano A."/>
            <person name="Henrissat B."/>
            <person name="Drula E."/>
            <person name="Hughes K.W."/>
            <person name="Mata J.L."/>
            <person name="Ishikawa N.K."/>
            <person name="Vargas-Isla R."/>
            <person name="Ushijima S."/>
            <person name="Smith C.A."/>
            <person name="Ahrendt S."/>
            <person name="Andreopoulos W."/>
            <person name="He G."/>
            <person name="Labutti K."/>
            <person name="Lipzen A."/>
            <person name="Ng V."/>
            <person name="Sandor L."/>
            <person name="Barry K."/>
            <person name="Martinez A.T."/>
            <person name="Xiao Y."/>
            <person name="Gibbons J.G."/>
            <person name="Terashima K."/>
            <person name="Hibbett D.S."/>
            <person name="Grigoriev I.V."/>
        </authorList>
    </citation>
    <scope>NUCLEOTIDE SEQUENCE</scope>
    <source>
        <strain evidence="1">TFB10291</strain>
    </source>
</reference>
<protein>
    <submittedName>
        <fullName evidence="1">Uncharacterized protein</fullName>
    </submittedName>
</protein>
<dbReference type="Proteomes" id="UP001163798">
    <property type="component" value="Unassembled WGS sequence"/>
</dbReference>
<evidence type="ECO:0000313" key="1">
    <source>
        <dbReference type="EMBL" id="KAJ3784026.1"/>
    </source>
</evidence>